<dbReference type="STRING" id="1123282.SAMN02745823_00858"/>
<reference evidence="2 3" key="1">
    <citation type="submission" date="2016-11" db="EMBL/GenBank/DDBJ databases">
        <authorList>
            <person name="Jaros S."/>
            <person name="Januszkiewicz K."/>
            <person name="Wedrychowicz H."/>
        </authorList>
    </citation>
    <scope>NUCLEOTIDE SEQUENCE [LARGE SCALE GENOMIC DNA]</scope>
    <source>
        <strain evidence="2 3">DSM 10068</strain>
    </source>
</reference>
<sequence>MQSPCTADEINGQPILKKYDLVTKRTILVVLIESVLAVFHAEFGGVLLAALCAVFPLAVLGIPVLMVLFPLLYGFTAAWSVIFAFMKIRRHKLISFVPLAMVVLTALYLWHARPIGFFDVLD</sequence>
<name>A0A1M5VK24_9FIRM</name>
<evidence type="ECO:0000313" key="2">
    <source>
        <dbReference type="EMBL" id="SHH75283.1"/>
    </source>
</evidence>
<keyword evidence="1" id="KW-1133">Transmembrane helix</keyword>
<proteinExistence type="predicted"/>
<accession>A0A1M5VK24</accession>
<keyword evidence="3" id="KW-1185">Reference proteome</keyword>
<dbReference type="Proteomes" id="UP000183995">
    <property type="component" value="Unassembled WGS sequence"/>
</dbReference>
<protein>
    <submittedName>
        <fullName evidence="2">Uncharacterized protein</fullName>
    </submittedName>
</protein>
<feature type="transmembrane region" description="Helical" evidence="1">
    <location>
        <begin position="64"/>
        <end position="86"/>
    </location>
</feature>
<evidence type="ECO:0000313" key="3">
    <source>
        <dbReference type="Proteomes" id="UP000183995"/>
    </source>
</evidence>
<keyword evidence="1" id="KW-0472">Membrane</keyword>
<keyword evidence="1" id="KW-0812">Transmembrane</keyword>
<organism evidence="2 3">
    <name type="scientific">Sporobacter termitidis DSM 10068</name>
    <dbReference type="NCBI Taxonomy" id="1123282"/>
    <lineage>
        <taxon>Bacteria</taxon>
        <taxon>Bacillati</taxon>
        <taxon>Bacillota</taxon>
        <taxon>Clostridia</taxon>
        <taxon>Eubacteriales</taxon>
        <taxon>Oscillospiraceae</taxon>
        <taxon>Sporobacter</taxon>
    </lineage>
</organism>
<dbReference type="EMBL" id="FQXV01000002">
    <property type="protein sequence ID" value="SHH75283.1"/>
    <property type="molecule type" value="Genomic_DNA"/>
</dbReference>
<feature type="transmembrane region" description="Helical" evidence="1">
    <location>
        <begin position="27"/>
        <end position="58"/>
    </location>
</feature>
<evidence type="ECO:0000256" key="1">
    <source>
        <dbReference type="SAM" id="Phobius"/>
    </source>
</evidence>
<feature type="transmembrane region" description="Helical" evidence="1">
    <location>
        <begin position="93"/>
        <end position="111"/>
    </location>
</feature>
<dbReference type="AlphaFoldDB" id="A0A1M5VK24"/>
<gene>
    <name evidence="2" type="ORF">SAMN02745823_00858</name>
</gene>